<name>A0A9P5ZNB3_PLEER</name>
<organism evidence="1 2">
    <name type="scientific">Pleurotus eryngii</name>
    <name type="common">Boletus of the steppes</name>
    <dbReference type="NCBI Taxonomy" id="5323"/>
    <lineage>
        <taxon>Eukaryota</taxon>
        <taxon>Fungi</taxon>
        <taxon>Dikarya</taxon>
        <taxon>Basidiomycota</taxon>
        <taxon>Agaricomycotina</taxon>
        <taxon>Agaricomycetes</taxon>
        <taxon>Agaricomycetidae</taxon>
        <taxon>Agaricales</taxon>
        <taxon>Pleurotineae</taxon>
        <taxon>Pleurotaceae</taxon>
        <taxon>Pleurotus</taxon>
    </lineage>
</organism>
<sequence length="226" mass="25329">MLRLMTVKAYRHRDREKSTDDVINDRTRHAMHARHPLEESECTLPYSENRQRDGYRDRWLNCSIGSTSISIWLVHGGTLVLARLTLTQTVPVPTDNVRVTAIRASSCPSYLAREATPWASSPVTGATLWLFPSFERSIVMQSSGYNCLCDSMITNYGESMILTQVDMASNAELRRCQLLPNQYCSASSHASSQACIIAHALKDKLREHTVFGGRLLDGVCAHRDLA</sequence>
<reference evidence="1" key="1">
    <citation type="submission" date="2020-11" db="EMBL/GenBank/DDBJ databases">
        <authorList>
            <consortium name="DOE Joint Genome Institute"/>
            <person name="Ahrendt S."/>
            <person name="Riley R."/>
            <person name="Andreopoulos W."/>
            <person name="Labutti K."/>
            <person name="Pangilinan J."/>
            <person name="Ruiz-Duenas F.J."/>
            <person name="Barrasa J.M."/>
            <person name="Sanchez-Garcia M."/>
            <person name="Camarero S."/>
            <person name="Miyauchi S."/>
            <person name="Serrano A."/>
            <person name="Linde D."/>
            <person name="Babiker R."/>
            <person name="Drula E."/>
            <person name="Ayuso-Fernandez I."/>
            <person name="Pacheco R."/>
            <person name="Padilla G."/>
            <person name="Ferreira P."/>
            <person name="Barriuso J."/>
            <person name="Kellner H."/>
            <person name="Castanera R."/>
            <person name="Alfaro M."/>
            <person name="Ramirez L."/>
            <person name="Pisabarro A.G."/>
            <person name="Kuo A."/>
            <person name="Tritt A."/>
            <person name="Lipzen A."/>
            <person name="He G."/>
            <person name="Yan M."/>
            <person name="Ng V."/>
            <person name="Cullen D."/>
            <person name="Martin F."/>
            <person name="Rosso M.-N."/>
            <person name="Henrissat B."/>
            <person name="Hibbett D."/>
            <person name="Martinez A.T."/>
            <person name="Grigoriev I.V."/>
        </authorList>
    </citation>
    <scope>NUCLEOTIDE SEQUENCE</scope>
    <source>
        <strain evidence="1">ATCC 90797</strain>
    </source>
</reference>
<keyword evidence="2" id="KW-1185">Reference proteome</keyword>
<gene>
    <name evidence="1" type="ORF">BDN71DRAFT_90590</name>
</gene>
<dbReference type="Proteomes" id="UP000807025">
    <property type="component" value="Unassembled WGS sequence"/>
</dbReference>
<evidence type="ECO:0000313" key="1">
    <source>
        <dbReference type="EMBL" id="KAF9491238.1"/>
    </source>
</evidence>
<comment type="caution">
    <text evidence="1">The sequence shown here is derived from an EMBL/GenBank/DDBJ whole genome shotgun (WGS) entry which is preliminary data.</text>
</comment>
<protein>
    <submittedName>
        <fullName evidence="1">Uncharacterized protein</fullName>
    </submittedName>
</protein>
<dbReference type="EMBL" id="MU154623">
    <property type="protein sequence ID" value="KAF9491238.1"/>
    <property type="molecule type" value="Genomic_DNA"/>
</dbReference>
<accession>A0A9P5ZNB3</accession>
<evidence type="ECO:0000313" key="2">
    <source>
        <dbReference type="Proteomes" id="UP000807025"/>
    </source>
</evidence>
<dbReference type="AlphaFoldDB" id="A0A9P5ZNB3"/>
<proteinExistence type="predicted"/>